<organism evidence="5 6">
    <name type="scientific">Streptomyces hokutonensis</name>
    <dbReference type="NCBI Taxonomy" id="1306990"/>
    <lineage>
        <taxon>Bacteria</taxon>
        <taxon>Bacillati</taxon>
        <taxon>Actinomycetota</taxon>
        <taxon>Actinomycetes</taxon>
        <taxon>Kitasatosporales</taxon>
        <taxon>Streptomycetaceae</taxon>
        <taxon>Streptomyces</taxon>
    </lineage>
</organism>
<evidence type="ECO:0000313" key="6">
    <source>
        <dbReference type="Proteomes" id="UP001601303"/>
    </source>
</evidence>
<evidence type="ECO:0000256" key="3">
    <source>
        <dbReference type="SAM" id="MobiDB-lite"/>
    </source>
</evidence>
<name>A0ABW6LTE2_9ACTN</name>
<sequence>MNPLLRAEQAVLGSVLLDPGQLAHLDWLAPDHFYRPVHQALFAALRKLRNDGHPALTAETSVPPLSWVTDAVDEASRHVRGLTAAYPHTLISACPRSEHAPVYGRMVLEGAIHRSITEHAIRLHQAARADALRGEVEGALHYADVLTGVLNDLARRWGTEPRPVPPAPLSATTPLVTPLVRADQVAEDERFLLAVLVERPGAMEEVVGWLRPGDFADPAHGQLYRCLGALHHRGEAIDRITLLWEAQQRGLLADSTLTHDQLTAICDGVGAGSAEWLGEQVMRSSLTRAAATSARAVRSLAENETLAPGRLINHALHALGPLDDVRTRWQAANGRPTPRPPAPVLAPTGTPPAQVRAALSRSTPRAAPPPSARPGSAPIPAVTRPPSRGHS</sequence>
<dbReference type="PANTHER" id="PTHR30153">
    <property type="entry name" value="REPLICATIVE DNA HELICASE DNAB"/>
    <property type="match status" value="1"/>
</dbReference>
<feature type="region of interest" description="Disordered" evidence="3">
    <location>
        <begin position="331"/>
        <end position="391"/>
    </location>
</feature>
<protein>
    <submittedName>
        <fullName evidence="5">DnaB-like helicase N-terminal domain-containing protein</fullName>
    </submittedName>
</protein>
<keyword evidence="2" id="KW-0238">DNA-binding</keyword>
<dbReference type="RefSeq" id="WP_388101627.1">
    <property type="nucleotide sequence ID" value="NZ_JBIAHM010000001.1"/>
</dbReference>
<keyword evidence="1" id="KW-0235">DNA replication</keyword>
<dbReference type="SUPFAM" id="SSF48024">
    <property type="entry name" value="N-terminal domain of DnaB helicase"/>
    <property type="match status" value="2"/>
</dbReference>
<evidence type="ECO:0000256" key="2">
    <source>
        <dbReference type="ARBA" id="ARBA00023125"/>
    </source>
</evidence>
<dbReference type="Pfam" id="PF00772">
    <property type="entry name" value="DnaB"/>
    <property type="match status" value="2"/>
</dbReference>
<accession>A0ABW6LTE2</accession>
<evidence type="ECO:0000313" key="5">
    <source>
        <dbReference type="EMBL" id="MFE9597180.1"/>
    </source>
</evidence>
<evidence type="ECO:0000259" key="4">
    <source>
        <dbReference type="Pfam" id="PF00772"/>
    </source>
</evidence>
<dbReference type="Gene3D" id="1.10.860.10">
    <property type="entry name" value="DNAb Helicase, Chain A"/>
    <property type="match status" value="2"/>
</dbReference>
<keyword evidence="6" id="KW-1185">Reference proteome</keyword>
<dbReference type="Proteomes" id="UP001601303">
    <property type="component" value="Unassembled WGS sequence"/>
</dbReference>
<dbReference type="InterPro" id="IPR007693">
    <property type="entry name" value="DNA_helicase_DnaB-like_N"/>
</dbReference>
<dbReference type="InterPro" id="IPR016136">
    <property type="entry name" value="DNA_helicase_N/primase_C"/>
</dbReference>
<dbReference type="EMBL" id="JBIAHM010000001">
    <property type="protein sequence ID" value="MFE9597180.1"/>
    <property type="molecule type" value="Genomic_DNA"/>
</dbReference>
<comment type="caution">
    <text evidence="5">The sequence shown here is derived from an EMBL/GenBank/DDBJ whole genome shotgun (WGS) entry which is preliminary data.</text>
</comment>
<feature type="domain" description="DNA helicase DnaB-like N-terminal" evidence="4">
    <location>
        <begin position="185"/>
        <end position="254"/>
    </location>
</feature>
<dbReference type="PANTHER" id="PTHR30153:SF2">
    <property type="entry name" value="REPLICATIVE DNA HELICASE"/>
    <property type="match status" value="1"/>
</dbReference>
<reference evidence="5 6" key="1">
    <citation type="submission" date="2024-10" db="EMBL/GenBank/DDBJ databases">
        <title>The Natural Products Discovery Center: Release of the First 8490 Sequenced Strains for Exploring Actinobacteria Biosynthetic Diversity.</title>
        <authorList>
            <person name="Kalkreuter E."/>
            <person name="Kautsar S.A."/>
            <person name="Yang D."/>
            <person name="Bader C.D."/>
            <person name="Teijaro C.N."/>
            <person name="Fluegel L."/>
            <person name="Davis C.M."/>
            <person name="Simpson J.R."/>
            <person name="Lauterbach L."/>
            <person name="Steele A.D."/>
            <person name="Gui C."/>
            <person name="Meng S."/>
            <person name="Li G."/>
            <person name="Viehrig K."/>
            <person name="Ye F."/>
            <person name="Su P."/>
            <person name="Kiefer A.F."/>
            <person name="Nichols A."/>
            <person name="Cepeda A.J."/>
            <person name="Yan W."/>
            <person name="Fan B."/>
            <person name="Jiang Y."/>
            <person name="Adhikari A."/>
            <person name="Zheng C.-J."/>
            <person name="Schuster L."/>
            <person name="Cowan T.M."/>
            <person name="Smanski M.J."/>
            <person name="Chevrette M.G."/>
            <person name="De Carvalho L.P.S."/>
            <person name="Shen B."/>
        </authorList>
    </citation>
    <scope>NUCLEOTIDE SEQUENCE [LARGE SCALE GENOMIC DNA]</scope>
    <source>
        <strain evidence="5 6">NPDC006488</strain>
    </source>
</reference>
<evidence type="ECO:0000256" key="1">
    <source>
        <dbReference type="ARBA" id="ARBA00022705"/>
    </source>
</evidence>
<proteinExistence type="predicted"/>
<feature type="compositionally biased region" description="Low complexity" evidence="3">
    <location>
        <begin position="356"/>
        <end position="365"/>
    </location>
</feature>
<dbReference type="InterPro" id="IPR036185">
    <property type="entry name" value="DNA_heli_DnaB-like_N_sf"/>
</dbReference>
<feature type="domain" description="DNA helicase DnaB-like N-terminal" evidence="4">
    <location>
        <begin position="5"/>
        <end position="55"/>
    </location>
</feature>
<gene>
    <name evidence="5" type="ORF">ACFYNQ_01220</name>
</gene>